<dbReference type="Pfam" id="PF06747">
    <property type="entry name" value="CHCH"/>
    <property type="match status" value="1"/>
</dbReference>
<dbReference type="AlphaFoldDB" id="A0A0M3IY03"/>
<evidence type="ECO:0000256" key="1">
    <source>
        <dbReference type="ARBA" id="ARBA00023157"/>
    </source>
</evidence>
<dbReference type="Proteomes" id="UP000267096">
    <property type="component" value="Unassembled WGS sequence"/>
</dbReference>
<reference evidence="3 4" key="2">
    <citation type="submission" date="2018-11" db="EMBL/GenBank/DDBJ databases">
        <authorList>
            <consortium name="Pathogen Informatics"/>
        </authorList>
    </citation>
    <scope>NUCLEOTIDE SEQUENCE [LARGE SCALE GENOMIC DNA]</scope>
</reference>
<dbReference type="PANTHER" id="PTHR31278">
    <property type="entry name" value="CHCHD1"/>
    <property type="match status" value="1"/>
</dbReference>
<gene>
    <name evidence="3" type="ORF">ASIM_LOCUS29</name>
</gene>
<dbReference type="WBParaSite" id="ASIM_0000011401-mRNA-1">
    <property type="protein sequence ID" value="ASIM_0000011401-mRNA-1"/>
    <property type="gene ID" value="ASIM_0000011401"/>
</dbReference>
<accession>A0A0M3IY03</accession>
<dbReference type="OrthoDB" id="5825849at2759"/>
<dbReference type="GO" id="GO:0003723">
    <property type="term" value="F:RNA binding"/>
    <property type="evidence" value="ECO:0007669"/>
    <property type="project" value="TreeGrafter"/>
</dbReference>
<dbReference type="PANTHER" id="PTHR31278:SF2">
    <property type="entry name" value="SMALL RIBOSOMAL SUBUNIT PROTEIN MS37"/>
    <property type="match status" value="1"/>
</dbReference>
<evidence type="ECO:0000313" key="3">
    <source>
        <dbReference type="EMBL" id="VDK17295.1"/>
    </source>
</evidence>
<name>A0A0M3IY03_ANISI</name>
<dbReference type="EMBL" id="UYRR01000006">
    <property type="protein sequence ID" value="VDK17295.1"/>
    <property type="molecule type" value="Genomic_DNA"/>
</dbReference>
<dbReference type="GO" id="GO:0005654">
    <property type="term" value="C:nucleoplasm"/>
    <property type="evidence" value="ECO:0007669"/>
    <property type="project" value="TreeGrafter"/>
</dbReference>
<evidence type="ECO:0000313" key="4">
    <source>
        <dbReference type="Proteomes" id="UP000267096"/>
    </source>
</evidence>
<sequence>MVRNSGPLFDSAKLFAHGRSVYPKKIYFSEILPLCSKNRITQRRQRPAGSSCTQELQALFSCLKKWEFDDKPCVKQHQIYMQCVNETEALALQYKRAAEKVSLFAAVYLGSISIPKTKIHPNNLFISFPPCFLPRKKALFVALRFASAQLVFDCKRFARVTLMEVVRLEFLTAEGSLGEESANEVKSSGGGSLPSSAQLNRIMTLFPQPDLGQSPYRQMKRMPSQSYADDIFHRKHVRGKKS</sequence>
<proteinExistence type="predicted"/>
<dbReference type="InterPro" id="IPR009069">
    <property type="entry name" value="Cys_alpha_HP_mot_SF"/>
</dbReference>
<reference evidence="5" key="1">
    <citation type="submission" date="2017-02" db="UniProtKB">
        <authorList>
            <consortium name="WormBaseParasite"/>
        </authorList>
    </citation>
    <scope>IDENTIFICATION</scope>
</reference>
<keyword evidence="4" id="KW-1185">Reference proteome</keyword>
<evidence type="ECO:0000259" key="2">
    <source>
        <dbReference type="Pfam" id="PF06747"/>
    </source>
</evidence>
<dbReference type="InterPro" id="IPR033620">
    <property type="entry name" value="Ribosomal_mS37_met"/>
</dbReference>
<organism evidence="5">
    <name type="scientific">Anisakis simplex</name>
    <name type="common">Herring worm</name>
    <dbReference type="NCBI Taxonomy" id="6269"/>
    <lineage>
        <taxon>Eukaryota</taxon>
        <taxon>Metazoa</taxon>
        <taxon>Ecdysozoa</taxon>
        <taxon>Nematoda</taxon>
        <taxon>Chromadorea</taxon>
        <taxon>Rhabditida</taxon>
        <taxon>Spirurina</taxon>
        <taxon>Ascaridomorpha</taxon>
        <taxon>Ascaridoidea</taxon>
        <taxon>Anisakidae</taxon>
        <taxon>Anisakis</taxon>
        <taxon>Anisakis simplex complex</taxon>
    </lineage>
</organism>
<feature type="domain" description="CHCH" evidence="2">
    <location>
        <begin position="52"/>
        <end position="85"/>
    </location>
</feature>
<evidence type="ECO:0000313" key="5">
    <source>
        <dbReference type="WBParaSite" id="ASIM_0000011401-mRNA-1"/>
    </source>
</evidence>
<dbReference type="GO" id="GO:0032543">
    <property type="term" value="P:mitochondrial translation"/>
    <property type="evidence" value="ECO:0007669"/>
    <property type="project" value="InterPro"/>
</dbReference>
<dbReference type="SUPFAM" id="SSF47072">
    <property type="entry name" value="Cysteine alpha-hairpin motif"/>
    <property type="match status" value="1"/>
</dbReference>
<dbReference type="GO" id="GO:0005761">
    <property type="term" value="C:mitochondrial ribosome"/>
    <property type="evidence" value="ECO:0007669"/>
    <property type="project" value="InterPro"/>
</dbReference>
<protein>
    <submittedName>
        <fullName evidence="5">CHCH domain-containing protein</fullName>
    </submittedName>
</protein>
<dbReference type="InterPro" id="IPR010625">
    <property type="entry name" value="CHCH"/>
</dbReference>
<keyword evidence="1" id="KW-1015">Disulfide bond</keyword>